<keyword evidence="3 7" id="KW-0240">DNA-directed RNA polymerase</keyword>
<dbReference type="PANTHER" id="PTHR12709:SF5">
    <property type="entry name" value="DNA-DIRECTED RNA POLYMERASE I SUBUNIT RPA43"/>
    <property type="match status" value="1"/>
</dbReference>
<evidence type="ECO:0000256" key="7">
    <source>
        <dbReference type="RuleBase" id="RU369086"/>
    </source>
</evidence>
<evidence type="ECO:0000313" key="11">
    <source>
        <dbReference type="EMBL" id="EDK41882.1"/>
    </source>
</evidence>
<dbReference type="InterPro" id="IPR036898">
    <property type="entry name" value="RNA_pol_Rpb7-like_N_sf"/>
</dbReference>
<evidence type="ECO:0000256" key="4">
    <source>
        <dbReference type="ARBA" id="ARBA00022553"/>
    </source>
</evidence>
<evidence type="ECO:0000256" key="6">
    <source>
        <dbReference type="ARBA" id="ARBA00023242"/>
    </source>
</evidence>
<dbReference type="GO" id="GO:0006363">
    <property type="term" value="P:termination of RNA polymerase I transcription"/>
    <property type="evidence" value="ECO:0007669"/>
    <property type="project" value="EnsemblFungi"/>
</dbReference>
<dbReference type="Gene3D" id="3.30.1490.120">
    <property type="entry name" value="RNA polymerase Rpb7-like, N-terminal domain"/>
    <property type="match status" value="1"/>
</dbReference>
<dbReference type="AlphaFoldDB" id="A5DRS4"/>
<dbReference type="GO" id="GO:0006362">
    <property type="term" value="P:transcription elongation by RNA polymerase I"/>
    <property type="evidence" value="ECO:0007669"/>
    <property type="project" value="EnsemblFungi"/>
</dbReference>
<feature type="compositionally biased region" description="Polar residues" evidence="8">
    <location>
        <begin position="24"/>
        <end position="36"/>
    </location>
</feature>
<feature type="domain" description="RNA polymerase Rpb7-like N-terminal" evidence="9">
    <location>
        <begin position="50"/>
        <end position="94"/>
    </location>
</feature>
<dbReference type="FunCoup" id="A5DRS4">
    <property type="interactions" value="286"/>
</dbReference>
<dbReference type="InterPro" id="IPR005576">
    <property type="entry name" value="Rpb7-like_N"/>
</dbReference>
<evidence type="ECO:0000256" key="3">
    <source>
        <dbReference type="ARBA" id="ARBA00022478"/>
    </source>
</evidence>
<accession>A5DRS4</accession>
<evidence type="ECO:0000259" key="9">
    <source>
        <dbReference type="Pfam" id="PF03876"/>
    </source>
</evidence>
<dbReference type="GeneID" id="5235104"/>
<dbReference type="CDD" id="cd04328">
    <property type="entry name" value="RNAP_I_Rpa43_N"/>
    <property type="match status" value="1"/>
</dbReference>
<sequence length="328" mass="36382">MSTTQVKTKSSSEHEQPSTKRSKLTATPTTNPINPDTQISECFKTVTTRLYLSLAPSFVQTPILGIKQQHLDPLIMTYYPAVQGVVLAYTNVKLQTPYDADSNSYLAKIEGSSPFTFFWISVDFLVWSPNVGDVLEGDIYMQTPSHIGLLIHDVFNASIKKHNIPHDWEFQHAQQDEVGEENEGGADEEGATAGTNGGRKFGHWVDAEGNSVDDAKLKFTIKSLYTTGRVVHIDGTLIKPGEERNSQPVYREKLNGKTQIKSKSSAGKHMKFADDDDDDAYTRQTGEDGEPVVEVKDVEEMPAYLSETVESEDNQVVNKSDSDEVESD</sequence>
<dbReference type="GO" id="GO:0006361">
    <property type="term" value="P:transcription initiation at RNA polymerase I promoter"/>
    <property type="evidence" value="ECO:0007669"/>
    <property type="project" value="EnsemblFungi"/>
</dbReference>
<evidence type="ECO:0000259" key="10">
    <source>
        <dbReference type="Pfam" id="PF17875"/>
    </source>
</evidence>
<protein>
    <recommendedName>
        <fullName evidence="7">DNA-directed RNA polymerase subunit</fullName>
    </recommendedName>
</protein>
<dbReference type="InterPro" id="IPR041178">
    <property type="entry name" value="RPA43_OB"/>
</dbReference>
<feature type="region of interest" description="Disordered" evidence="8">
    <location>
        <begin position="176"/>
        <end position="200"/>
    </location>
</feature>
<dbReference type="InterPro" id="IPR045113">
    <property type="entry name" value="Rpb7-like"/>
</dbReference>
<keyword evidence="5 7" id="KW-0804">Transcription</keyword>
<feature type="domain" description="RPA43 OB" evidence="10">
    <location>
        <begin position="129"/>
        <end position="238"/>
    </location>
</feature>
<evidence type="ECO:0000256" key="8">
    <source>
        <dbReference type="SAM" id="MobiDB-lite"/>
    </source>
</evidence>
<dbReference type="STRING" id="379508.A5DRS4"/>
<comment type="function">
    <text evidence="7">DNA-dependent RNA polymerase which catalyzes the transcription of DNA into RNA using the four ribonucleoside triphosphates as substrates.</text>
</comment>
<reference evidence="11 12" key="1">
    <citation type="journal article" date="2009" name="Nature">
        <title>Evolution of pathogenicity and sexual reproduction in eight Candida genomes.</title>
        <authorList>
            <person name="Butler G."/>
            <person name="Rasmussen M.D."/>
            <person name="Lin M.F."/>
            <person name="Santos M.A."/>
            <person name="Sakthikumar S."/>
            <person name="Munro C.A."/>
            <person name="Rheinbay E."/>
            <person name="Grabherr M."/>
            <person name="Forche A."/>
            <person name="Reedy J.L."/>
            <person name="Agrafioti I."/>
            <person name="Arnaud M.B."/>
            <person name="Bates S."/>
            <person name="Brown A.J."/>
            <person name="Brunke S."/>
            <person name="Costanzo M.C."/>
            <person name="Fitzpatrick D.A."/>
            <person name="de Groot P.W."/>
            <person name="Harris D."/>
            <person name="Hoyer L.L."/>
            <person name="Hube B."/>
            <person name="Klis F.M."/>
            <person name="Kodira C."/>
            <person name="Lennard N."/>
            <person name="Logue M.E."/>
            <person name="Martin R."/>
            <person name="Neiman A.M."/>
            <person name="Nikolaou E."/>
            <person name="Quail M.A."/>
            <person name="Quinn J."/>
            <person name="Santos M.C."/>
            <person name="Schmitzberger F.F."/>
            <person name="Sherlock G."/>
            <person name="Shah P."/>
            <person name="Silverstein K.A."/>
            <person name="Skrzypek M.S."/>
            <person name="Soll D."/>
            <person name="Staggs R."/>
            <person name="Stansfield I."/>
            <person name="Stumpf M.P."/>
            <person name="Sudbery P.E."/>
            <person name="Srikantha T."/>
            <person name="Zeng Q."/>
            <person name="Berman J."/>
            <person name="Berriman M."/>
            <person name="Heitman J."/>
            <person name="Gow N.A."/>
            <person name="Lorenz M.C."/>
            <person name="Birren B.W."/>
            <person name="Kellis M."/>
            <person name="Cuomo C.A."/>
        </authorList>
    </citation>
    <scope>NUCLEOTIDE SEQUENCE [LARGE SCALE GENOMIC DNA]</scope>
    <source>
        <strain evidence="12">ATCC 11503 / BCRC 21390 / CBS 2605 / JCM 1781 / NBRC 1676 / NRRL YB-4239</strain>
    </source>
</reference>
<dbReference type="OrthoDB" id="10250504at2759"/>
<dbReference type="InterPro" id="IPR041901">
    <property type="entry name" value="RNAP_I_Rpa43_N"/>
</dbReference>
<comment type="subcellular location">
    <subcellularLocation>
        <location evidence="1">Nucleus</location>
        <location evidence="1">Nucleolus</location>
    </subcellularLocation>
</comment>
<name>A5DRS4_LODEL</name>
<dbReference type="EMBL" id="CH981524">
    <property type="protein sequence ID" value="EDK41882.1"/>
    <property type="molecule type" value="Genomic_DNA"/>
</dbReference>
<feature type="compositionally biased region" description="Acidic residues" evidence="8">
    <location>
        <begin position="177"/>
        <end position="190"/>
    </location>
</feature>
<dbReference type="Gene3D" id="2.40.50.1060">
    <property type="match status" value="1"/>
</dbReference>
<feature type="region of interest" description="Disordered" evidence="8">
    <location>
        <begin position="258"/>
        <end position="328"/>
    </location>
</feature>
<evidence type="ECO:0000256" key="1">
    <source>
        <dbReference type="ARBA" id="ARBA00004604"/>
    </source>
</evidence>
<dbReference type="KEGG" id="lel:PVL30_000058"/>
<gene>
    <name evidence="11" type="ORF">LELG_00060</name>
</gene>
<dbReference type="GO" id="GO:0005736">
    <property type="term" value="C:RNA polymerase I complex"/>
    <property type="evidence" value="ECO:0007669"/>
    <property type="project" value="EnsemblFungi"/>
</dbReference>
<dbReference type="eggNOG" id="KOG4134">
    <property type="taxonomic scope" value="Eukaryota"/>
</dbReference>
<evidence type="ECO:0000256" key="2">
    <source>
        <dbReference type="ARBA" id="ARBA00005930"/>
    </source>
</evidence>
<dbReference type="FunFam" id="3.30.1490.120:FF:000004">
    <property type="entry name" value="RNA polymerase I subunit Rpa43"/>
    <property type="match status" value="1"/>
</dbReference>
<keyword evidence="12" id="KW-1185">Reference proteome</keyword>
<keyword evidence="6 7" id="KW-0539">Nucleus</keyword>
<dbReference type="Proteomes" id="UP000001996">
    <property type="component" value="Unassembled WGS sequence"/>
</dbReference>
<evidence type="ECO:0000256" key="5">
    <source>
        <dbReference type="ARBA" id="ARBA00023163"/>
    </source>
</evidence>
<dbReference type="GO" id="GO:0003899">
    <property type="term" value="F:DNA-directed RNA polymerase activity"/>
    <property type="evidence" value="ECO:0007669"/>
    <property type="project" value="EnsemblFungi"/>
</dbReference>
<dbReference type="InParanoid" id="A5DRS4"/>
<comment type="similarity">
    <text evidence="2">Belongs to the eukaryotic RPA43 RNA polymerase subunit family.</text>
</comment>
<keyword evidence="4" id="KW-0597">Phosphoprotein</keyword>
<evidence type="ECO:0000313" key="12">
    <source>
        <dbReference type="Proteomes" id="UP000001996"/>
    </source>
</evidence>
<feature type="region of interest" description="Disordered" evidence="8">
    <location>
        <begin position="1"/>
        <end position="36"/>
    </location>
</feature>
<dbReference type="Pfam" id="PF17875">
    <property type="entry name" value="RPA43_OB"/>
    <property type="match status" value="1"/>
</dbReference>
<dbReference type="HOGENOM" id="CLU_060987_0_0_1"/>
<organism evidence="11 12">
    <name type="scientific">Lodderomyces elongisporus (strain ATCC 11503 / CBS 2605 / JCM 1781 / NBRC 1676 / NRRL YB-4239)</name>
    <name type="common">Yeast</name>
    <name type="synonym">Saccharomyces elongisporus</name>
    <dbReference type="NCBI Taxonomy" id="379508"/>
    <lineage>
        <taxon>Eukaryota</taxon>
        <taxon>Fungi</taxon>
        <taxon>Dikarya</taxon>
        <taxon>Ascomycota</taxon>
        <taxon>Saccharomycotina</taxon>
        <taxon>Pichiomycetes</taxon>
        <taxon>Debaryomycetaceae</taxon>
        <taxon>Candida/Lodderomyces clade</taxon>
        <taxon>Lodderomyces</taxon>
    </lineage>
</organism>
<dbReference type="VEuPathDB" id="FungiDB:LELG_00060"/>
<dbReference type="PANTHER" id="PTHR12709">
    <property type="entry name" value="DNA-DIRECTED RNA POLYMERASE II, III"/>
    <property type="match status" value="1"/>
</dbReference>
<dbReference type="OMA" id="YMQTASH"/>
<dbReference type="Pfam" id="PF03876">
    <property type="entry name" value="SHS2_Rpb7-N"/>
    <property type="match status" value="1"/>
</dbReference>
<proteinExistence type="inferred from homology"/>